<reference evidence="6" key="1">
    <citation type="submission" date="2015-12" db="EMBL/GenBank/DDBJ databases">
        <title>FDA dAtabase for Regulatory Grade micrObial Sequences (FDA-ARGOS): Supporting development and validation of Infectious Disease Dx tests.</title>
        <authorList>
            <person name="Hoffmann M."/>
            <person name="Allard M."/>
            <person name="Evans P."/>
            <person name="Brown E."/>
            <person name="Tallon L.J."/>
            <person name="Sadzewicz L."/>
            <person name="Sengamalay N."/>
            <person name="Ott S."/>
            <person name="Godinez A."/>
            <person name="Nagaraj S."/>
            <person name="Vyas G."/>
            <person name="Aluvathingal J."/>
            <person name="Nadendla S."/>
            <person name="Geyer C."/>
            <person name="Sichtig H."/>
        </authorList>
    </citation>
    <scope>NUCLEOTIDE SEQUENCE [LARGE SCALE GENOMIC DNA]</scope>
    <source>
        <strain evidence="6">ATCC 33809</strain>
    </source>
</reference>
<protein>
    <recommendedName>
        <fullName evidence="3">UPF0319 protein AL536_07370</fullName>
    </recommendedName>
</protein>
<evidence type="ECO:0000256" key="1">
    <source>
        <dbReference type="ARBA" id="ARBA00008490"/>
    </source>
</evidence>
<dbReference type="EMBL" id="UHIP01000002">
    <property type="protein sequence ID" value="SUQ26642.1"/>
    <property type="molecule type" value="Genomic_DNA"/>
</dbReference>
<dbReference type="PANTHER" id="PTHR38108">
    <property type="entry name" value="UPF0319 PROTEIN YCCT"/>
    <property type="match status" value="1"/>
</dbReference>
<keyword evidence="2 3" id="KW-0732">Signal</keyword>
<evidence type="ECO:0000313" key="5">
    <source>
        <dbReference type="EMBL" id="SUQ26642.1"/>
    </source>
</evidence>
<dbReference type="NCBIfam" id="NF003383">
    <property type="entry name" value="PRK04517.1"/>
    <property type="match status" value="1"/>
</dbReference>
<dbReference type="EMBL" id="CP014034">
    <property type="protein sequence ID" value="AMF93262.1"/>
    <property type="molecule type" value="Genomic_DNA"/>
</dbReference>
<feature type="chain" id="PRO_5043071168" description="UPF0319 protein AL536_07370" evidence="3">
    <location>
        <begin position="22"/>
        <end position="207"/>
    </location>
</feature>
<dbReference type="Proteomes" id="UP000057088">
    <property type="component" value="Chromosome 1"/>
</dbReference>
<dbReference type="InterPro" id="IPR018635">
    <property type="entry name" value="UPF0319"/>
</dbReference>
<evidence type="ECO:0000313" key="4">
    <source>
        <dbReference type="EMBL" id="AMF93262.1"/>
    </source>
</evidence>
<evidence type="ECO:0000256" key="3">
    <source>
        <dbReference type="HAMAP-Rule" id="MF_00789"/>
    </source>
</evidence>
<comment type="similarity">
    <text evidence="1 3">Belongs to the UPF0319 family.</text>
</comment>
<dbReference type="GeneID" id="29383781"/>
<keyword evidence="6" id="KW-1185">Reference proteome</keyword>
<dbReference type="PANTHER" id="PTHR38108:SF1">
    <property type="entry name" value="UPF0319 PROTEIN YCCT"/>
    <property type="match status" value="1"/>
</dbReference>
<dbReference type="KEGG" id="vfl:AL536_07370"/>
<feature type="signal peptide" evidence="3">
    <location>
        <begin position="1"/>
        <end position="21"/>
    </location>
</feature>
<evidence type="ECO:0000313" key="6">
    <source>
        <dbReference type="Proteomes" id="UP000057088"/>
    </source>
</evidence>
<dbReference type="AlphaFoldDB" id="A0AAX2LU40"/>
<reference evidence="5 7" key="3">
    <citation type="submission" date="2018-06" db="EMBL/GenBank/DDBJ databases">
        <authorList>
            <consortium name="Pathogen Informatics"/>
            <person name="Doyle S."/>
        </authorList>
    </citation>
    <scope>NUCLEOTIDE SEQUENCE [LARGE SCALE GENOMIC DNA]</scope>
    <source>
        <strain evidence="5 7">NCTC11327</strain>
    </source>
</reference>
<accession>A0AAX2LU40</accession>
<gene>
    <name evidence="5" type="primary">yccT</name>
    <name evidence="4" type="ORF">AL536_07370</name>
    <name evidence="5" type="ORF">NCTC11327_03504</name>
</gene>
<dbReference type="RefSeq" id="WP_020329599.1">
    <property type="nucleotide sequence ID" value="NZ_AP028129.1"/>
</dbReference>
<dbReference type="HAMAP" id="MF_00789">
    <property type="entry name" value="UPF0319"/>
    <property type="match status" value="1"/>
</dbReference>
<evidence type="ECO:0000313" key="7">
    <source>
        <dbReference type="Proteomes" id="UP000254626"/>
    </source>
</evidence>
<dbReference type="Proteomes" id="UP000254626">
    <property type="component" value="Unassembled WGS sequence"/>
</dbReference>
<reference evidence="4" key="2">
    <citation type="submission" date="2018-01" db="EMBL/GenBank/DDBJ databases">
        <title>FDA dAtabase for Regulatory Grade micrObial Sequences (FDA-ARGOS): Supporting development and validation of Infectious Disease Dx tests.</title>
        <authorList>
            <person name="Hoffmann M."/>
            <person name="Allard M."/>
            <person name="Evans P."/>
            <person name="Brown E."/>
            <person name="Tallon L."/>
            <person name="Sadzewicz L."/>
            <person name="Sengamalay N."/>
            <person name="Ott S."/>
            <person name="Godinez A."/>
            <person name="Nagaraj S."/>
            <person name="Vyas G."/>
            <person name="Aluvathingal J."/>
            <person name="Nadendla S."/>
            <person name="Geyer C."/>
            <person name="Sichtig H."/>
        </authorList>
    </citation>
    <scope>NUCLEOTIDE SEQUENCE</scope>
    <source>
        <strain evidence="4">ATCC 33809</strain>
    </source>
</reference>
<organism evidence="5 7">
    <name type="scientific">Vibrio fluvialis</name>
    <dbReference type="NCBI Taxonomy" id="676"/>
    <lineage>
        <taxon>Bacteria</taxon>
        <taxon>Pseudomonadati</taxon>
        <taxon>Pseudomonadota</taxon>
        <taxon>Gammaproteobacteria</taxon>
        <taxon>Vibrionales</taxon>
        <taxon>Vibrionaceae</taxon>
        <taxon>Vibrio</taxon>
    </lineage>
</organism>
<proteinExistence type="inferred from homology"/>
<name>A0AAX2LU40_VIBFL</name>
<evidence type="ECO:0000256" key="2">
    <source>
        <dbReference type="ARBA" id="ARBA00022729"/>
    </source>
</evidence>
<sequence precursor="true">MNVIKPLSCFLAIVFSASAAATVTLDVPDTIDLLVVNGGKPNTSGGFFASSKKVEMEDGQQQIVFRYHPYFTQGNDRVGVESDVVIAKFNAADQSISFDMPEFRNAADAERSIKSMEWTLRDQQGTAIEMKQDRLIKEGMQIGRDYKQETLEYNMTGGPAAITTQYVKPTSANGSTSDTTAEEMLHFWYGKADAQTKARFKQYVNQQ</sequence>
<dbReference type="Pfam" id="PF09829">
    <property type="entry name" value="DUF2057"/>
    <property type="match status" value="1"/>
</dbReference>